<accession>A0ACC2SXY9</accession>
<dbReference type="Proteomes" id="UP001165960">
    <property type="component" value="Unassembled WGS sequence"/>
</dbReference>
<evidence type="ECO:0000313" key="2">
    <source>
        <dbReference type="Proteomes" id="UP001165960"/>
    </source>
</evidence>
<name>A0ACC2SXY9_9FUNG</name>
<evidence type="ECO:0000313" key="1">
    <source>
        <dbReference type="EMBL" id="KAJ9067255.1"/>
    </source>
</evidence>
<sequence>MFNQLGRRLKDLDAFPKIAEEYTQKTNLGGMITALVSLFLGFLIQSEFGSYREIKQSYEFLVESSPSDTPMQINVDMYIAMPCGCIPFLSVIFNHAVLNVDVLDVTGQSLSVKKQIKLIPSHFDAGKAHELRTHAQSTEKISSLISKAEEGETKLDLTEGTLKDACRAVGSFKVKKVAGNFHITALGHGHGGEHVPHESLNFTHRIDRLSFGENYPKLINPLDDSIGKVQTNFDSFKYYISVVPTIYIDNSERILITNQYAVTNHQTTPVLGLMTELPGIFFEYDIEALMVRVTEQRQSFSTFLVRMCGIIGGVWASMGILHNILTYLAKIRRSKGRSHQK</sequence>
<organism evidence="1 2">
    <name type="scientific">Entomophthora muscae</name>
    <dbReference type="NCBI Taxonomy" id="34485"/>
    <lineage>
        <taxon>Eukaryota</taxon>
        <taxon>Fungi</taxon>
        <taxon>Fungi incertae sedis</taxon>
        <taxon>Zoopagomycota</taxon>
        <taxon>Entomophthoromycotina</taxon>
        <taxon>Entomophthoromycetes</taxon>
        <taxon>Entomophthorales</taxon>
        <taxon>Entomophthoraceae</taxon>
        <taxon>Entomophthora</taxon>
    </lineage>
</organism>
<dbReference type="EMBL" id="QTSX02004263">
    <property type="protein sequence ID" value="KAJ9067255.1"/>
    <property type="molecule type" value="Genomic_DNA"/>
</dbReference>
<keyword evidence="2" id="KW-1185">Reference proteome</keyword>
<reference evidence="1" key="1">
    <citation type="submission" date="2022-04" db="EMBL/GenBank/DDBJ databases">
        <title>Genome of the entomopathogenic fungus Entomophthora muscae.</title>
        <authorList>
            <person name="Elya C."/>
            <person name="Lovett B.R."/>
            <person name="Lee E."/>
            <person name="Macias A.M."/>
            <person name="Hajek A.E."/>
            <person name="De Bivort B.L."/>
            <person name="Kasson M.T."/>
            <person name="De Fine Licht H.H."/>
            <person name="Stajich J.E."/>
        </authorList>
    </citation>
    <scope>NUCLEOTIDE SEQUENCE</scope>
    <source>
        <strain evidence="1">Berkeley</strain>
    </source>
</reference>
<proteinExistence type="predicted"/>
<gene>
    <name evidence="1" type="ORF">DSO57_1001366</name>
</gene>
<protein>
    <submittedName>
        <fullName evidence="1">Uncharacterized protein</fullName>
    </submittedName>
</protein>
<comment type="caution">
    <text evidence="1">The sequence shown here is derived from an EMBL/GenBank/DDBJ whole genome shotgun (WGS) entry which is preliminary data.</text>
</comment>